<dbReference type="GO" id="GO:0003779">
    <property type="term" value="F:actin binding"/>
    <property type="evidence" value="ECO:0007669"/>
    <property type="project" value="TreeGrafter"/>
</dbReference>
<evidence type="ECO:0000256" key="2">
    <source>
        <dbReference type="ARBA" id="ARBA00022490"/>
    </source>
</evidence>
<evidence type="ECO:0000256" key="5">
    <source>
        <dbReference type="ARBA" id="ARBA00022833"/>
    </source>
</evidence>
<evidence type="ECO:0000313" key="13">
    <source>
        <dbReference type="Proteomes" id="UP000694891"/>
    </source>
</evidence>
<feature type="domain" description="LIM zinc-binding" evidence="11">
    <location>
        <begin position="475"/>
        <end position="533"/>
    </location>
</feature>
<dbReference type="SMART" id="SM00132">
    <property type="entry name" value="LIM"/>
    <property type="match status" value="3"/>
</dbReference>
<dbReference type="GO" id="GO:0061061">
    <property type="term" value="P:muscle structure development"/>
    <property type="evidence" value="ECO:0007669"/>
    <property type="project" value="TreeGrafter"/>
</dbReference>
<keyword evidence="3 9" id="KW-0479">Metal-binding</keyword>
<feature type="region of interest" description="Disordered" evidence="10">
    <location>
        <begin position="152"/>
        <end position="175"/>
    </location>
</feature>
<evidence type="ECO:0000256" key="3">
    <source>
        <dbReference type="ARBA" id="ARBA00022723"/>
    </source>
</evidence>
<keyword evidence="6 9" id="KW-0440">LIM domain</keyword>
<dbReference type="InterPro" id="IPR036034">
    <property type="entry name" value="PDZ_sf"/>
</dbReference>
<feature type="compositionally biased region" description="Polar residues" evidence="10">
    <location>
        <begin position="152"/>
        <end position="168"/>
    </location>
</feature>
<dbReference type="GO" id="GO:0005912">
    <property type="term" value="C:adherens junction"/>
    <property type="evidence" value="ECO:0007669"/>
    <property type="project" value="TreeGrafter"/>
</dbReference>
<dbReference type="InterPro" id="IPR001478">
    <property type="entry name" value="PDZ"/>
</dbReference>
<dbReference type="SUPFAM" id="SSF57716">
    <property type="entry name" value="Glucocorticoid receptor-like (DNA-binding domain)"/>
    <property type="match status" value="4"/>
</dbReference>
<dbReference type="GO" id="GO:0051371">
    <property type="term" value="F:muscle alpha-actinin binding"/>
    <property type="evidence" value="ECO:0007669"/>
    <property type="project" value="TreeGrafter"/>
</dbReference>
<dbReference type="InterPro" id="IPR001781">
    <property type="entry name" value="Znf_LIM"/>
</dbReference>
<evidence type="ECO:0000256" key="1">
    <source>
        <dbReference type="ARBA" id="ARBA00004245"/>
    </source>
</evidence>
<dbReference type="Gene3D" id="2.10.110.10">
    <property type="entry name" value="Cysteine Rich Protein"/>
    <property type="match status" value="3"/>
</dbReference>
<dbReference type="SMART" id="SM00228">
    <property type="entry name" value="PDZ"/>
    <property type="match status" value="1"/>
</dbReference>
<dbReference type="FunFam" id="2.10.110.10:FF:000014">
    <property type="entry name" value="PDZ and LIM domain protein 5"/>
    <property type="match status" value="1"/>
</dbReference>
<dbReference type="GO" id="GO:0031941">
    <property type="term" value="C:filamentous actin"/>
    <property type="evidence" value="ECO:0007669"/>
    <property type="project" value="TreeGrafter"/>
</dbReference>
<evidence type="ECO:0000256" key="7">
    <source>
        <dbReference type="ARBA" id="ARBA00023212"/>
    </source>
</evidence>
<dbReference type="SUPFAM" id="SSF50156">
    <property type="entry name" value="PDZ domain-like"/>
    <property type="match status" value="1"/>
</dbReference>
<dbReference type="CTD" id="9260"/>
<sequence length="533" mass="58768">MSGEQGEGQEAMNMYSVTLSGPAPWGFRLQGGKDFSMPLTVSRLTPGGKAAQAGVGVGDWVVSICDANAEDMTHVEAQNKIRAATDSLTLTLSKAFKAGGDQKDSLATASVQPKYSFAPSTTINKMARPFTAGGGSANSGPAIKPVAYSPKLNTQRSQGQASTQQPQNGDKRSRTAKVLCQPTESFWVEALDKGEATYYDDIYQVSKHGLRVENIPCFIPNDRSKKRLIEDTEDWQPRTGTTQSRSFRILAQLTGTDFMQDPDDETMKRSSRSKCCKENHLVSSCPDSKTAAASSSGPSCRPPWVTDRNFADRFRPDKTSTVVTQHQQPVQPTPMQNRSSILQAAQQAPEDSGRTPVCGACNKIIRGRYLVALGRSWHPEEFTCSQCKAVLEEGGFFEERGSVYCTKCHDNRYAPNCAKCKKKITGEIMHALKMTYHVQCFKCAACKNPIRNQAFYMEEGEPYCETDYEKMFGTKCHGCDFKIDAGDRFLEALGYSWHDTCFVCALCQINLEGKTFYSKKDKPLCKGHAFAPV</sequence>
<evidence type="ECO:0000256" key="6">
    <source>
        <dbReference type="ARBA" id="ARBA00023038"/>
    </source>
</evidence>
<gene>
    <name evidence="14" type="primary">pdlim7</name>
</gene>
<evidence type="ECO:0000256" key="9">
    <source>
        <dbReference type="PROSITE-ProRule" id="PRU00125"/>
    </source>
</evidence>
<dbReference type="RefSeq" id="XP_008291442.1">
    <property type="nucleotide sequence ID" value="XM_008293220.1"/>
</dbReference>
<dbReference type="GO" id="GO:0046872">
    <property type="term" value="F:metal ion binding"/>
    <property type="evidence" value="ECO:0007669"/>
    <property type="project" value="UniProtKB-KW"/>
</dbReference>
<reference evidence="14" key="1">
    <citation type="submission" date="2025-08" db="UniProtKB">
        <authorList>
            <consortium name="RefSeq"/>
        </authorList>
    </citation>
    <scope>IDENTIFICATION</scope>
</reference>
<dbReference type="Pfam" id="PF00595">
    <property type="entry name" value="PDZ"/>
    <property type="match status" value="1"/>
</dbReference>
<dbReference type="InterPro" id="IPR050604">
    <property type="entry name" value="PDZ-LIM_domain"/>
</dbReference>
<dbReference type="PROSITE" id="PS50023">
    <property type="entry name" value="LIM_DOMAIN_2"/>
    <property type="match status" value="3"/>
</dbReference>
<dbReference type="Gene3D" id="2.30.42.10">
    <property type="match status" value="1"/>
</dbReference>
<dbReference type="CDD" id="cd09458">
    <property type="entry name" value="LIM3_Enigma"/>
    <property type="match status" value="1"/>
</dbReference>
<dbReference type="GO" id="GO:0030018">
    <property type="term" value="C:Z disc"/>
    <property type="evidence" value="ECO:0007669"/>
    <property type="project" value="TreeGrafter"/>
</dbReference>
<keyword evidence="13" id="KW-1185">Reference proteome</keyword>
<dbReference type="GeneID" id="103365709"/>
<evidence type="ECO:0000259" key="12">
    <source>
        <dbReference type="PROSITE" id="PS50106"/>
    </source>
</evidence>
<evidence type="ECO:0000256" key="4">
    <source>
        <dbReference type="ARBA" id="ARBA00022737"/>
    </source>
</evidence>
<dbReference type="GO" id="GO:0030036">
    <property type="term" value="P:actin cytoskeleton organization"/>
    <property type="evidence" value="ECO:0007669"/>
    <property type="project" value="TreeGrafter"/>
</dbReference>
<evidence type="ECO:0000256" key="8">
    <source>
        <dbReference type="ARBA" id="ARBA00039368"/>
    </source>
</evidence>
<dbReference type="GO" id="GO:0001725">
    <property type="term" value="C:stress fiber"/>
    <property type="evidence" value="ECO:0007669"/>
    <property type="project" value="TreeGrafter"/>
</dbReference>
<evidence type="ECO:0000313" key="14">
    <source>
        <dbReference type="RefSeq" id="XP_008291442.1"/>
    </source>
</evidence>
<proteinExistence type="predicted"/>
<dbReference type="AlphaFoldDB" id="A0A9Y4KKI5"/>
<dbReference type="Proteomes" id="UP000694891">
    <property type="component" value="Unplaced"/>
</dbReference>
<accession>A0A9Y4KKI5</accession>
<protein>
    <recommendedName>
        <fullName evidence="8">PDZ and LIM domain protein 7</fullName>
    </recommendedName>
</protein>
<dbReference type="FunFam" id="2.10.110.10:FF:000020">
    <property type="entry name" value="PDZ and LIM domain protein 5"/>
    <property type="match status" value="1"/>
</dbReference>
<comment type="subcellular location">
    <subcellularLocation>
        <location evidence="1">Cytoplasm</location>
        <location evidence="1">Cytoskeleton</location>
    </subcellularLocation>
</comment>
<dbReference type="PANTHER" id="PTHR24214:SF0">
    <property type="entry name" value="PDZ AND LIM DOMAIN PROTEIN 7"/>
    <property type="match status" value="1"/>
</dbReference>
<evidence type="ECO:0000259" key="11">
    <source>
        <dbReference type="PROSITE" id="PS50023"/>
    </source>
</evidence>
<dbReference type="PANTHER" id="PTHR24214">
    <property type="entry name" value="PDZ AND LIM DOMAIN PROTEIN ZASP"/>
    <property type="match status" value="1"/>
</dbReference>
<keyword evidence="2" id="KW-0963">Cytoplasm</keyword>
<feature type="domain" description="LIM zinc-binding" evidence="11">
    <location>
        <begin position="415"/>
        <end position="474"/>
    </location>
</feature>
<dbReference type="GO" id="GO:0007507">
    <property type="term" value="P:heart development"/>
    <property type="evidence" value="ECO:0007669"/>
    <property type="project" value="TreeGrafter"/>
</dbReference>
<dbReference type="Pfam" id="PF00412">
    <property type="entry name" value="LIM"/>
    <property type="match status" value="3"/>
</dbReference>
<dbReference type="FunFam" id="2.30.42.10:FF:000019">
    <property type="entry name" value="LIM domain binding 3 isoform 1"/>
    <property type="match status" value="1"/>
</dbReference>
<dbReference type="CDD" id="cd06753">
    <property type="entry name" value="PDZ_PDLIM-like"/>
    <property type="match status" value="1"/>
</dbReference>
<dbReference type="PROSITE" id="PS00478">
    <property type="entry name" value="LIM_DOMAIN_1"/>
    <property type="match status" value="1"/>
</dbReference>
<feature type="domain" description="LIM zinc-binding" evidence="11">
    <location>
        <begin position="356"/>
        <end position="414"/>
    </location>
</feature>
<keyword evidence="5 9" id="KW-0862">Zinc</keyword>
<feature type="domain" description="PDZ" evidence="12">
    <location>
        <begin position="20"/>
        <end position="96"/>
    </location>
</feature>
<dbReference type="PROSITE" id="PS50106">
    <property type="entry name" value="PDZ"/>
    <property type="match status" value="1"/>
</dbReference>
<dbReference type="FunFam" id="2.10.110.10:FF:000010">
    <property type="entry name" value="PDZ and LIM domain protein 5"/>
    <property type="match status" value="1"/>
</dbReference>
<keyword evidence="4" id="KW-0677">Repeat</keyword>
<keyword evidence="7" id="KW-0206">Cytoskeleton</keyword>
<name>A0A9Y4KKI5_9TELE</name>
<organism evidence="13 14">
    <name type="scientific">Stegastes partitus</name>
    <name type="common">bicolor damselfish</name>
    <dbReference type="NCBI Taxonomy" id="144197"/>
    <lineage>
        <taxon>Eukaryota</taxon>
        <taxon>Metazoa</taxon>
        <taxon>Chordata</taxon>
        <taxon>Craniata</taxon>
        <taxon>Vertebrata</taxon>
        <taxon>Euteleostomi</taxon>
        <taxon>Actinopterygii</taxon>
        <taxon>Neopterygii</taxon>
        <taxon>Teleostei</taxon>
        <taxon>Neoteleostei</taxon>
        <taxon>Acanthomorphata</taxon>
        <taxon>Ovalentaria</taxon>
        <taxon>Pomacentridae</taxon>
        <taxon>Stegastes</taxon>
    </lineage>
</organism>
<evidence type="ECO:0000256" key="10">
    <source>
        <dbReference type="SAM" id="MobiDB-lite"/>
    </source>
</evidence>